<protein>
    <submittedName>
        <fullName evidence="1">Uncharacterized protein</fullName>
    </submittedName>
</protein>
<keyword evidence="2" id="KW-1185">Reference proteome</keyword>
<dbReference type="EMBL" id="CP012559">
    <property type="protein sequence ID" value="ALB29248.1"/>
    <property type="molecule type" value="Genomic_DNA"/>
</dbReference>
<accession>A0A0K2LDJ3</accession>
<dbReference type="Proteomes" id="UP000061546">
    <property type="component" value="Chromosome"/>
</dbReference>
<organism evidence="1 2">
    <name type="scientific">Companilactobacillus heilongjiangensis</name>
    <dbReference type="NCBI Taxonomy" id="1074467"/>
    <lineage>
        <taxon>Bacteria</taxon>
        <taxon>Bacillati</taxon>
        <taxon>Bacillota</taxon>
        <taxon>Bacilli</taxon>
        <taxon>Lactobacillales</taxon>
        <taxon>Lactobacillaceae</taxon>
        <taxon>Companilactobacillus</taxon>
    </lineage>
</organism>
<gene>
    <name evidence="1" type="ORF">JP39_07665</name>
</gene>
<evidence type="ECO:0000313" key="2">
    <source>
        <dbReference type="Proteomes" id="UP000061546"/>
    </source>
</evidence>
<sequence length="93" mass="10346">MKSEPITPNKLDIANIVDAGSVINVVNNIPNALKVYSIKNGKAYAKTLLFWLYNVKQKKYGIATPALAKRSNTPSLNILIIRFIIFSPEIKCL</sequence>
<dbReference type="AlphaFoldDB" id="A0A0K2LDJ3"/>
<proteinExistence type="predicted"/>
<name>A0A0K2LDJ3_9LACO</name>
<dbReference type="KEGG" id="lhi:JP39_07665"/>
<evidence type="ECO:0000313" key="1">
    <source>
        <dbReference type="EMBL" id="ALB29248.1"/>
    </source>
</evidence>
<reference evidence="1 2" key="1">
    <citation type="submission" date="2015-08" db="EMBL/GenBank/DDBJ databases">
        <title>Genomic sequence of Lactobacillus heilongjiangensis DSM 28069, isolated from Chinese traditional pickle.</title>
        <authorList>
            <person name="Jiang X."/>
            <person name="Zheng B."/>
            <person name="Cheng H."/>
        </authorList>
    </citation>
    <scope>NUCLEOTIDE SEQUENCE [LARGE SCALE GENOMIC DNA]</scope>
    <source>
        <strain evidence="1 2">DSM 28069</strain>
    </source>
</reference>